<dbReference type="STRING" id="5627.A0A1C7LU62"/>
<dbReference type="OrthoDB" id="15189at2759"/>
<keyword evidence="4" id="KW-1185">Reference proteome</keyword>
<accession>A0A1C7LU62</accession>
<evidence type="ECO:0000259" key="2">
    <source>
        <dbReference type="Pfam" id="PF00026"/>
    </source>
</evidence>
<dbReference type="InterPro" id="IPR021109">
    <property type="entry name" value="Peptidase_aspartic_dom_sf"/>
</dbReference>
<name>A0A1C7LU62_GRIFR</name>
<evidence type="ECO:0000256" key="1">
    <source>
        <dbReference type="SAM" id="MobiDB-lite"/>
    </source>
</evidence>
<feature type="compositionally biased region" description="Basic residues" evidence="1">
    <location>
        <begin position="13"/>
        <end position="22"/>
    </location>
</feature>
<protein>
    <submittedName>
        <fullName evidence="3">Cathepsin D</fullName>
    </submittedName>
</protein>
<dbReference type="Proteomes" id="UP000092993">
    <property type="component" value="Unassembled WGS sequence"/>
</dbReference>
<comment type="caution">
    <text evidence="3">The sequence shown here is derived from an EMBL/GenBank/DDBJ whole genome shotgun (WGS) entry which is preliminary data.</text>
</comment>
<dbReference type="Gene3D" id="2.40.70.10">
    <property type="entry name" value="Acid Proteases"/>
    <property type="match status" value="1"/>
</dbReference>
<dbReference type="AlphaFoldDB" id="A0A1C7LU62"/>
<dbReference type="InterPro" id="IPR033121">
    <property type="entry name" value="PEPTIDASE_A1"/>
</dbReference>
<proteinExistence type="predicted"/>
<gene>
    <name evidence="3" type="primary">CTSD_3</name>
    <name evidence="3" type="ORF">A0H81_11976</name>
</gene>
<evidence type="ECO:0000313" key="3">
    <source>
        <dbReference type="EMBL" id="OBZ68283.1"/>
    </source>
</evidence>
<dbReference type="SUPFAM" id="SSF50630">
    <property type="entry name" value="Acid proteases"/>
    <property type="match status" value="1"/>
</dbReference>
<organism evidence="3 4">
    <name type="scientific">Grifola frondosa</name>
    <name type="common">Maitake</name>
    <name type="synonym">Polyporus frondosus</name>
    <dbReference type="NCBI Taxonomy" id="5627"/>
    <lineage>
        <taxon>Eukaryota</taxon>
        <taxon>Fungi</taxon>
        <taxon>Dikarya</taxon>
        <taxon>Basidiomycota</taxon>
        <taxon>Agaricomycotina</taxon>
        <taxon>Agaricomycetes</taxon>
        <taxon>Polyporales</taxon>
        <taxon>Grifolaceae</taxon>
        <taxon>Grifola</taxon>
    </lineage>
</organism>
<sequence>MVGHATVTPEAPHHKHSIRPTHRFNAPASSTITRRSGTFQVQSADKYTVSGPYTVTLSRSLQGHIANLLSCGYRVTQLCRTGFDGILHSRSCPTSERYSPFFNTLLTQKVVPSGVFGFKLAKTGSELYFGGTDASLYSGPIKYHTVTGTGGLLAGLWCQYFLGHKVSNRDSKLSLIRNYSHIGTAKCKAFCQSIPGSKVSFTWDGKMWTISAASFTTGISVERPNVSVCFLAGISDWEATPACSDMRGSMKNVYTAFSFDQNSVGFATLN</sequence>
<feature type="region of interest" description="Disordered" evidence="1">
    <location>
        <begin position="1"/>
        <end position="25"/>
    </location>
</feature>
<feature type="domain" description="Peptidase A1" evidence="2">
    <location>
        <begin position="21"/>
        <end position="149"/>
    </location>
</feature>
<dbReference type="Pfam" id="PF00026">
    <property type="entry name" value="Asp"/>
    <property type="match status" value="1"/>
</dbReference>
<dbReference type="EMBL" id="LUGG01000022">
    <property type="protein sequence ID" value="OBZ68283.1"/>
    <property type="molecule type" value="Genomic_DNA"/>
</dbReference>
<evidence type="ECO:0000313" key="4">
    <source>
        <dbReference type="Proteomes" id="UP000092993"/>
    </source>
</evidence>
<reference evidence="3 4" key="1">
    <citation type="submission" date="2016-03" db="EMBL/GenBank/DDBJ databases">
        <title>Whole genome sequencing of Grifola frondosa 9006-11.</title>
        <authorList>
            <person name="Min B."/>
            <person name="Park H."/>
            <person name="Kim J.-G."/>
            <person name="Cho H."/>
            <person name="Oh Y.-L."/>
            <person name="Kong W.-S."/>
            <person name="Choi I.-G."/>
        </authorList>
    </citation>
    <scope>NUCLEOTIDE SEQUENCE [LARGE SCALE GENOMIC DNA]</scope>
    <source>
        <strain evidence="3 4">9006-11</strain>
    </source>
</reference>